<evidence type="ECO:0000256" key="1">
    <source>
        <dbReference type="ARBA" id="ARBA00008563"/>
    </source>
</evidence>
<organism evidence="5 6">
    <name type="scientific">Triparma laevis f. longispina</name>
    <dbReference type="NCBI Taxonomy" id="1714387"/>
    <lineage>
        <taxon>Eukaryota</taxon>
        <taxon>Sar</taxon>
        <taxon>Stramenopiles</taxon>
        <taxon>Ochrophyta</taxon>
        <taxon>Bolidophyceae</taxon>
        <taxon>Parmales</taxon>
        <taxon>Triparmaceae</taxon>
        <taxon>Triparma</taxon>
    </lineage>
</organism>
<dbReference type="GO" id="GO:0003723">
    <property type="term" value="F:RNA binding"/>
    <property type="evidence" value="ECO:0007669"/>
    <property type="project" value="InterPro"/>
</dbReference>
<dbReference type="GO" id="GO:0003735">
    <property type="term" value="F:structural constituent of ribosome"/>
    <property type="evidence" value="ECO:0007669"/>
    <property type="project" value="InterPro"/>
</dbReference>
<comment type="caution">
    <text evidence="5">The sequence shown here is derived from an EMBL/GenBank/DDBJ whole genome shotgun (WGS) entry which is preliminary data.</text>
</comment>
<dbReference type="InterPro" id="IPR001787">
    <property type="entry name" value="Ribosomal_bL21"/>
</dbReference>
<evidence type="ECO:0000313" key="5">
    <source>
        <dbReference type="EMBL" id="GMI08447.1"/>
    </source>
</evidence>
<evidence type="ECO:0000256" key="4">
    <source>
        <dbReference type="ARBA" id="ARBA00044129"/>
    </source>
</evidence>
<dbReference type="HAMAP" id="MF_01363">
    <property type="entry name" value="Ribosomal_bL21"/>
    <property type="match status" value="1"/>
</dbReference>
<name>A0A9W7CEH5_9STRA</name>
<accession>A0A9W7CEH5</accession>
<proteinExistence type="inferred from homology"/>
<evidence type="ECO:0000256" key="2">
    <source>
        <dbReference type="ARBA" id="ARBA00022980"/>
    </source>
</evidence>
<dbReference type="GO" id="GO:0005762">
    <property type="term" value="C:mitochondrial large ribosomal subunit"/>
    <property type="evidence" value="ECO:0007669"/>
    <property type="project" value="TreeGrafter"/>
</dbReference>
<dbReference type="OrthoDB" id="5994at2759"/>
<dbReference type="InterPro" id="IPR036164">
    <property type="entry name" value="bL21-like_sf"/>
</dbReference>
<evidence type="ECO:0000256" key="3">
    <source>
        <dbReference type="ARBA" id="ARBA00023274"/>
    </source>
</evidence>
<sequence>MFAPKLRFGLTRLSSSLALPRSSPLPTLCSLSSSSHLSSSLPFRPPLCSLSPPSTPSHCTFSTVASPATDTDDAPPKASRHMVVNHAAAYNESMSGKHGENLGLLEGEKDQVLAGSPLAPNFAVLELSGSQFKVSTGDVLTTEKLKPVHKYFVGAEIEMTDNIVLCGDKEHTLVGMPRVSNASVKVRIEEITRDATIVVFKKRRRKNSRTKNGHRAEKTMLRVLDIKFEL</sequence>
<dbReference type="Pfam" id="PF00829">
    <property type="entry name" value="Ribosomal_L21p"/>
    <property type="match status" value="1"/>
</dbReference>
<dbReference type="GO" id="GO:0006412">
    <property type="term" value="P:translation"/>
    <property type="evidence" value="ECO:0007669"/>
    <property type="project" value="InterPro"/>
</dbReference>
<dbReference type="NCBIfam" id="TIGR00061">
    <property type="entry name" value="L21"/>
    <property type="match status" value="1"/>
</dbReference>
<dbReference type="Proteomes" id="UP001165122">
    <property type="component" value="Unassembled WGS sequence"/>
</dbReference>
<comment type="similarity">
    <text evidence="1">Belongs to the bacterial ribosomal protein bL21 family.</text>
</comment>
<dbReference type="PANTHER" id="PTHR21349">
    <property type="entry name" value="50S RIBOSOMAL PROTEIN L21"/>
    <property type="match status" value="1"/>
</dbReference>
<dbReference type="InterPro" id="IPR028909">
    <property type="entry name" value="bL21-like"/>
</dbReference>
<dbReference type="AlphaFoldDB" id="A0A9W7CEH5"/>
<dbReference type="SUPFAM" id="SSF141091">
    <property type="entry name" value="L21p-like"/>
    <property type="match status" value="1"/>
</dbReference>
<gene>
    <name evidence="5" type="ORF">TrLO_g4652</name>
</gene>
<protein>
    <recommendedName>
        <fullName evidence="4">Large ribosomal subunit protein bL21m</fullName>
    </recommendedName>
</protein>
<keyword evidence="2" id="KW-0689">Ribosomal protein</keyword>
<dbReference type="EMBL" id="BRXW01000123">
    <property type="protein sequence ID" value="GMI08447.1"/>
    <property type="molecule type" value="Genomic_DNA"/>
</dbReference>
<keyword evidence="6" id="KW-1185">Reference proteome</keyword>
<keyword evidence="3" id="KW-0687">Ribonucleoprotein</keyword>
<dbReference type="PANTHER" id="PTHR21349:SF0">
    <property type="entry name" value="LARGE RIBOSOMAL SUBUNIT PROTEIN BL21M"/>
    <property type="match status" value="1"/>
</dbReference>
<evidence type="ECO:0000313" key="6">
    <source>
        <dbReference type="Proteomes" id="UP001165122"/>
    </source>
</evidence>
<reference evidence="6" key="1">
    <citation type="journal article" date="2023" name="Commun. Biol.">
        <title>Genome analysis of Parmales, the sister group of diatoms, reveals the evolutionary specialization of diatoms from phago-mixotrophs to photoautotrophs.</title>
        <authorList>
            <person name="Ban H."/>
            <person name="Sato S."/>
            <person name="Yoshikawa S."/>
            <person name="Yamada K."/>
            <person name="Nakamura Y."/>
            <person name="Ichinomiya M."/>
            <person name="Sato N."/>
            <person name="Blanc-Mathieu R."/>
            <person name="Endo H."/>
            <person name="Kuwata A."/>
            <person name="Ogata H."/>
        </authorList>
    </citation>
    <scope>NUCLEOTIDE SEQUENCE [LARGE SCALE GENOMIC DNA]</scope>
    <source>
        <strain evidence="6">NIES 3700</strain>
    </source>
</reference>